<gene>
    <name evidence="6" type="ORF">BCR37DRAFT_342369</name>
</gene>
<evidence type="ECO:0000256" key="4">
    <source>
        <dbReference type="ARBA" id="ARBA00022833"/>
    </source>
</evidence>
<feature type="domain" description="Threonyl/alanyl tRNA synthetase SAD" evidence="5">
    <location>
        <begin position="204"/>
        <end position="247"/>
    </location>
</feature>
<dbReference type="RefSeq" id="XP_040728487.1">
    <property type="nucleotide sequence ID" value="XM_040867428.1"/>
</dbReference>
<protein>
    <submittedName>
        <fullName evidence="6">Threonyl/alanyl tRNA synthetase</fullName>
    </submittedName>
</protein>
<dbReference type="InterPro" id="IPR018164">
    <property type="entry name" value="Ala-tRNA-synth_IIc_N"/>
</dbReference>
<accession>A0A1Y2FVH3</accession>
<dbReference type="PANTHER" id="PTHR43462">
    <property type="entry name" value="ALANYL-TRNA EDITING PROTEIN"/>
    <property type="match status" value="1"/>
</dbReference>
<dbReference type="InterPro" id="IPR009000">
    <property type="entry name" value="Transl_B-barrel_sf"/>
</dbReference>
<dbReference type="EMBL" id="MCFI01000001">
    <property type="protein sequence ID" value="ORY87992.1"/>
    <property type="molecule type" value="Genomic_DNA"/>
</dbReference>
<evidence type="ECO:0000259" key="5">
    <source>
        <dbReference type="SMART" id="SM00863"/>
    </source>
</evidence>
<evidence type="ECO:0000313" key="6">
    <source>
        <dbReference type="EMBL" id="ORY87992.1"/>
    </source>
</evidence>
<dbReference type="Gene3D" id="2.40.30.130">
    <property type="match status" value="1"/>
</dbReference>
<dbReference type="GO" id="GO:0002196">
    <property type="term" value="F:Ser-tRNA(Ala) deacylase activity"/>
    <property type="evidence" value="ECO:0007669"/>
    <property type="project" value="TreeGrafter"/>
</dbReference>
<reference evidence="6 7" key="1">
    <citation type="submission" date="2016-07" db="EMBL/GenBank/DDBJ databases">
        <title>Pervasive Adenine N6-methylation of Active Genes in Fungi.</title>
        <authorList>
            <consortium name="DOE Joint Genome Institute"/>
            <person name="Mondo S.J."/>
            <person name="Dannebaum R.O."/>
            <person name="Kuo R.C."/>
            <person name="Labutti K."/>
            <person name="Haridas S."/>
            <person name="Kuo A."/>
            <person name="Salamov A."/>
            <person name="Ahrendt S.R."/>
            <person name="Lipzen A."/>
            <person name="Sullivan W."/>
            <person name="Andreopoulos W.B."/>
            <person name="Clum A."/>
            <person name="Lindquist E."/>
            <person name="Daum C."/>
            <person name="Ramamoorthy G.K."/>
            <person name="Gryganskyi A."/>
            <person name="Culley D."/>
            <person name="Magnuson J.K."/>
            <person name="James T.Y."/>
            <person name="O'Malley M.A."/>
            <person name="Stajich J.E."/>
            <person name="Spatafora J.W."/>
            <person name="Visel A."/>
            <person name="Grigoriev I.V."/>
        </authorList>
    </citation>
    <scope>NUCLEOTIDE SEQUENCE [LARGE SCALE GENOMIC DNA]</scope>
    <source>
        <strain evidence="6 7">12-1054</strain>
    </source>
</reference>
<sequence>MTVEQLTATASSLSLDGRKIVGNLACQHDTYATHMTSTVCQCDKVKKAKPDEACEVQLMDTILFPEGGGQPFDTGLLKTSTDSYRVNRVMRRGLQAIHYTAKPISVGETVDIEVDWPRRWDHAQQHSGQHLVSAVLDMLEIPTLAWSMTPEWCYVEVATLPKDFRWVEDKCNEIIRQNLPITVHETKEKPANLPDDYDASAGVVRIVSIGGIDQNPCCGTHVRSTSELNAITILHTSGIRGTNFRIHFVCGDRCRKMLSESHAQARTLGAQLSCQSHDLPDKVTLLQTQLRDALRRERGLKAEVVTMESTRMAEELQQVGKSFMYRENADVEFLNSVLNALPKDFVGACILVAGNKASGGQVLIASNDSERLKALGEAAKQRVPTLKGGGRATRFQGKVPSLLPKDVEELALIL</sequence>
<comment type="similarity">
    <text evidence="2">Belongs to the class-II aminoacyl-tRNA synthetase family. Alax-L subfamily.</text>
</comment>
<evidence type="ECO:0000256" key="3">
    <source>
        <dbReference type="ARBA" id="ARBA00022723"/>
    </source>
</evidence>
<keyword evidence="4" id="KW-0862">Zinc</keyword>
<dbReference type="Proteomes" id="UP000193685">
    <property type="component" value="Unassembled WGS sequence"/>
</dbReference>
<dbReference type="Pfam" id="PF07973">
    <property type="entry name" value="tRNA_SAD"/>
    <property type="match status" value="1"/>
</dbReference>
<dbReference type="InterPro" id="IPR051335">
    <property type="entry name" value="Alanyl-tRNA_Editing_Enzymes"/>
</dbReference>
<proteinExistence type="inferred from homology"/>
<dbReference type="GO" id="GO:0006419">
    <property type="term" value="P:alanyl-tRNA aminoacylation"/>
    <property type="evidence" value="ECO:0007669"/>
    <property type="project" value="InterPro"/>
</dbReference>
<dbReference type="Pfam" id="PF01411">
    <property type="entry name" value="tRNA-synt_2c"/>
    <property type="match status" value="1"/>
</dbReference>
<dbReference type="InterPro" id="IPR012947">
    <property type="entry name" value="tRNA_SAD"/>
</dbReference>
<dbReference type="SMART" id="SM00863">
    <property type="entry name" value="tRNA_SAD"/>
    <property type="match status" value="1"/>
</dbReference>
<dbReference type="InterPro" id="IPR018163">
    <property type="entry name" value="Thr/Ala-tRNA-synth_IIc_edit"/>
</dbReference>
<dbReference type="Gene3D" id="3.30.980.10">
    <property type="entry name" value="Threonyl-trna Synthetase, Chain A, domain 2"/>
    <property type="match status" value="1"/>
</dbReference>
<organism evidence="6 7">
    <name type="scientific">Protomyces lactucae-debilis</name>
    <dbReference type="NCBI Taxonomy" id="2754530"/>
    <lineage>
        <taxon>Eukaryota</taxon>
        <taxon>Fungi</taxon>
        <taxon>Dikarya</taxon>
        <taxon>Ascomycota</taxon>
        <taxon>Taphrinomycotina</taxon>
        <taxon>Taphrinomycetes</taxon>
        <taxon>Taphrinales</taxon>
        <taxon>Protomycetaceae</taxon>
        <taxon>Protomyces</taxon>
    </lineage>
</organism>
<keyword evidence="6" id="KW-0030">Aminoacyl-tRNA synthetase</keyword>
<keyword evidence="7" id="KW-1185">Reference proteome</keyword>
<dbReference type="STRING" id="56484.A0A1Y2FVH3"/>
<dbReference type="GO" id="GO:0046872">
    <property type="term" value="F:metal ion binding"/>
    <property type="evidence" value="ECO:0007669"/>
    <property type="project" value="UniProtKB-KW"/>
</dbReference>
<dbReference type="SUPFAM" id="SSF55186">
    <property type="entry name" value="ThrRS/AlaRS common domain"/>
    <property type="match status" value="1"/>
</dbReference>
<evidence type="ECO:0000256" key="1">
    <source>
        <dbReference type="ARBA" id="ARBA00001947"/>
    </source>
</evidence>
<dbReference type="OrthoDB" id="288942at2759"/>
<comment type="cofactor">
    <cofactor evidence="1">
        <name>Zn(2+)</name>
        <dbReference type="ChEBI" id="CHEBI:29105"/>
    </cofactor>
</comment>
<dbReference type="AlphaFoldDB" id="A0A1Y2FVH3"/>
<dbReference type="PANTHER" id="PTHR43462:SF1">
    <property type="entry name" value="ALANYL-TRNA EDITING PROTEIN AARSD1"/>
    <property type="match status" value="1"/>
</dbReference>
<keyword evidence="6" id="KW-0436">Ligase</keyword>
<dbReference type="OMA" id="KYDTTSW"/>
<evidence type="ECO:0000256" key="2">
    <source>
        <dbReference type="ARBA" id="ARBA00008429"/>
    </source>
</evidence>
<dbReference type="GeneID" id="63784027"/>
<name>A0A1Y2FVH3_PROLT</name>
<dbReference type="GO" id="GO:0004813">
    <property type="term" value="F:alanine-tRNA ligase activity"/>
    <property type="evidence" value="ECO:0007669"/>
    <property type="project" value="InterPro"/>
</dbReference>
<keyword evidence="3" id="KW-0479">Metal-binding</keyword>
<dbReference type="GO" id="GO:0005524">
    <property type="term" value="F:ATP binding"/>
    <property type="evidence" value="ECO:0007669"/>
    <property type="project" value="InterPro"/>
</dbReference>
<dbReference type="SUPFAM" id="SSF50447">
    <property type="entry name" value="Translation proteins"/>
    <property type="match status" value="1"/>
</dbReference>
<comment type="caution">
    <text evidence="6">The sequence shown here is derived from an EMBL/GenBank/DDBJ whole genome shotgun (WGS) entry which is preliminary data.</text>
</comment>
<evidence type="ECO:0000313" key="7">
    <source>
        <dbReference type="Proteomes" id="UP000193685"/>
    </source>
</evidence>